<dbReference type="RefSeq" id="WP_222975407.1">
    <property type="nucleotide sequence ID" value="NZ_JAINVZ010000004.1"/>
</dbReference>
<proteinExistence type="predicted"/>
<protein>
    <submittedName>
        <fullName evidence="1">PqqD family protein</fullName>
    </submittedName>
</protein>
<comment type="caution">
    <text evidence="1">The sequence shown here is derived from an EMBL/GenBank/DDBJ whole genome shotgun (WGS) entry which is preliminary data.</text>
</comment>
<accession>A0ABS7QSC1</accession>
<name>A0ABS7QSC1_9ACTN</name>
<organism evidence="1 2">
    <name type="scientific">Streptantibioticus parmotrematis</name>
    <dbReference type="NCBI Taxonomy" id="2873249"/>
    <lineage>
        <taxon>Bacteria</taxon>
        <taxon>Bacillati</taxon>
        <taxon>Actinomycetota</taxon>
        <taxon>Actinomycetes</taxon>
        <taxon>Kitasatosporales</taxon>
        <taxon>Streptomycetaceae</taxon>
        <taxon>Streptantibioticus</taxon>
    </lineage>
</organism>
<evidence type="ECO:0000313" key="1">
    <source>
        <dbReference type="EMBL" id="MBY8884717.1"/>
    </source>
</evidence>
<dbReference type="Gene3D" id="1.10.10.1150">
    <property type="entry name" value="Coenzyme PQQ synthesis protein D (PqqD)"/>
    <property type="match status" value="1"/>
</dbReference>
<keyword evidence="2" id="KW-1185">Reference proteome</keyword>
<dbReference type="InterPro" id="IPR041881">
    <property type="entry name" value="PqqD_sf"/>
</dbReference>
<dbReference type="Pfam" id="PF05402">
    <property type="entry name" value="PqqD"/>
    <property type="match status" value="1"/>
</dbReference>
<gene>
    <name evidence="1" type="ORF">K7472_07645</name>
</gene>
<reference evidence="1 2" key="1">
    <citation type="submission" date="2021-08" db="EMBL/GenBank/DDBJ databases">
        <title>Streptomyces sp. PTM05 isolated from lichen.</title>
        <authorList>
            <person name="Somphong A."/>
            <person name="Phongsopitanun W."/>
            <person name="Tanasupawat S."/>
        </authorList>
    </citation>
    <scope>NUCLEOTIDE SEQUENCE [LARGE SCALE GENOMIC DNA]</scope>
    <source>
        <strain evidence="1 2">Ptm05</strain>
    </source>
</reference>
<dbReference type="Proteomes" id="UP001198565">
    <property type="component" value="Unassembled WGS sequence"/>
</dbReference>
<dbReference type="InterPro" id="IPR008792">
    <property type="entry name" value="PQQD"/>
</dbReference>
<sequence length="116" mass="12611">MSTVHDDDVLVRRLDVTARLTCQVEHLSERAEGGVLLETLIGRYVLDSDGRTVWLLIDGRRTVGEVVTAVAEKLGLPVAEVREVVRTLCGRLLELGLVETPSSFEAEILTQSAVAG</sequence>
<evidence type="ECO:0000313" key="2">
    <source>
        <dbReference type="Proteomes" id="UP001198565"/>
    </source>
</evidence>
<dbReference type="EMBL" id="JAINVZ010000004">
    <property type="protein sequence ID" value="MBY8884717.1"/>
    <property type="molecule type" value="Genomic_DNA"/>
</dbReference>